<protein>
    <submittedName>
        <fullName evidence="2">Uncharacterized protein</fullName>
    </submittedName>
</protein>
<name>A0A938YS03_9ARCH</name>
<sequence length="58" mass="6294">MEFKKIIAVISTLAGGMLFFVATRAENSFISNALVWAGLILLLLGVLESVYVFGRKSS</sequence>
<evidence type="ECO:0000313" key="3">
    <source>
        <dbReference type="Proteomes" id="UP000809243"/>
    </source>
</evidence>
<accession>A0A938YS03</accession>
<gene>
    <name evidence="2" type="ORF">JW744_00795</name>
</gene>
<keyword evidence="1" id="KW-0812">Transmembrane</keyword>
<dbReference type="AlphaFoldDB" id="A0A938YS03"/>
<dbReference type="EMBL" id="JAFGDB010000015">
    <property type="protein sequence ID" value="MBN2066987.1"/>
    <property type="molecule type" value="Genomic_DNA"/>
</dbReference>
<reference evidence="2" key="1">
    <citation type="submission" date="2021-01" db="EMBL/GenBank/DDBJ databases">
        <title>Active Sulfur Cycling in an Early Earth Analoge.</title>
        <authorList>
            <person name="Hahn C.R."/>
            <person name="Youssef N.H."/>
            <person name="Elshahed M."/>
        </authorList>
    </citation>
    <scope>NUCLEOTIDE SEQUENCE</scope>
    <source>
        <strain evidence="2">Zod_Metabat.1151</strain>
    </source>
</reference>
<evidence type="ECO:0000256" key="1">
    <source>
        <dbReference type="SAM" id="Phobius"/>
    </source>
</evidence>
<proteinExistence type="predicted"/>
<dbReference type="Proteomes" id="UP000809243">
    <property type="component" value="Unassembled WGS sequence"/>
</dbReference>
<organism evidence="2 3">
    <name type="scientific">Candidatus Iainarchaeum sp</name>
    <dbReference type="NCBI Taxonomy" id="3101447"/>
    <lineage>
        <taxon>Archaea</taxon>
        <taxon>Candidatus Iainarchaeota</taxon>
        <taxon>Candidatus Iainarchaeia</taxon>
        <taxon>Candidatus Iainarchaeales</taxon>
        <taxon>Candidatus Iainarchaeaceae</taxon>
        <taxon>Candidatus Iainarchaeum</taxon>
    </lineage>
</organism>
<comment type="caution">
    <text evidence="2">The sequence shown here is derived from an EMBL/GenBank/DDBJ whole genome shotgun (WGS) entry which is preliminary data.</text>
</comment>
<keyword evidence="1" id="KW-0472">Membrane</keyword>
<evidence type="ECO:0000313" key="2">
    <source>
        <dbReference type="EMBL" id="MBN2066987.1"/>
    </source>
</evidence>
<feature type="transmembrane region" description="Helical" evidence="1">
    <location>
        <begin position="35"/>
        <end position="54"/>
    </location>
</feature>
<keyword evidence="1" id="KW-1133">Transmembrane helix</keyword>